<reference evidence="2 3" key="1">
    <citation type="submission" date="2016-04" db="EMBL/GenBank/DDBJ databases">
        <title>The genome of Intoshia linei affirms orthonectids as highly simplified spiralians.</title>
        <authorList>
            <person name="Mikhailov K.V."/>
            <person name="Slusarev G.S."/>
            <person name="Nikitin M.A."/>
            <person name="Logacheva M.D."/>
            <person name="Penin A."/>
            <person name="Aleoshin V."/>
            <person name="Panchin Y.V."/>
        </authorList>
    </citation>
    <scope>NUCLEOTIDE SEQUENCE [LARGE SCALE GENOMIC DNA]</scope>
    <source>
        <strain evidence="2">Intl2013</strain>
        <tissue evidence="2">Whole animal</tissue>
    </source>
</reference>
<dbReference type="PANTHER" id="PTHR24111">
    <property type="entry name" value="LEUCINE-RICH REPEAT-CONTAINING PROTEIN 34"/>
    <property type="match status" value="1"/>
</dbReference>
<sequence length="322" mass="37000">MVLHFARIQQGKDAENVKNNANLINNSNITKPENFNRKLTDSLLKNKNKLILNSINITEDNFLDILQFIENSEIMTSISINNCNISSDQTDQILQKIISNQRFHQTVQHLNLNQNQLSQKCIENIRNLLKCCEKCTNISLSNCGLHNGDLEILSDVMQRKQIDTLYLNSNKFEANFIKNILHIFDTDNENESNKKKIINALSVNGNDIVKSDIETLAHKLKSGTLRIRNLSLDYCKLDDEMIEILFDALISNIYTKSIDLEGNNITDASQKSFENLLRNNKSINSLTVYPGNDIKPEFVTRIHNEMLLRRIPKHDENIDDEI</sequence>
<protein>
    <submittedName>
        <fullName evidence="2">Uncharacterized protein</fullName>
    </submittedName>
</protein>
<dbReference type="InterPro" id="IPR032675">
    <property type="entry name" value="LRR_dom_sf"/>
</dbReference>
<evidence type="ECO:0000256" key="1">
    <source>
        <dbReference type="ARBA" id="ARBA00022737"/>
    </source>
</evidence>
<evidence type="ECO:0000313" key="3">
    <source>
        <dbReference type="Proteomes" id="UP000078046"/>
    </source>
</evidence>
<evidence type="ECO:0000313" key="2">
    <source>
        <dbReference type="EMBL" id="OAF65920.1"/>
    </source>
</evidence>
<proteinExistence type="predicted"/>
<dbReference type="Gene3D" id="3.80.10.10">
    <property type="entry name" value="Ribonuclease Inhibitor"/>
    <property type="match status" value="2"/>
</dbReference>
<organism evidence="2 3">
    <name type="scientific">Intoshia linei</name>
    <dbReference type="NCBI Taxonomy" id="1819745"/>
    <lineage>
        <taxon>Eukaryota</taxon>
        <taxon>Metazoa</taxon>
        <taxon>Spiralia</taxon>
        <taxon>Lophotrochozoa</taxon>
        <taxon>Mesozoa</taxon>
        <taxon>Orthonectida</taxon>
        <taxon>Rhopaluridae</taxon>
        <taxon>Intoshia</taxon>
    </lineage>
</organism>
<dbReference type="SUPFAM" id="SSF52047">
    <property type="entry name" value="RNI-like"/>
    <property type="match status" value="1"/>
</dbReference>
<gene>
    <name evidence="2" type="ORF">A3Q56_06358</name>
</gene>
<accession>A0A177AVQ7</accession>
<dbReference type="OrthoDB" id="8436363at2759"/>
<keyword evidence="3" id="KW-1185">Reference proteome</keyword>
<dbReference type="InterPro" id="IPR052201">
    <property type="entry name" value="LRR-containing_regulator"/>
</dbReference>
<dbReference type="Proteomes" id="UP000078046">
    <property type="component" value="Unassembled WGS sequence"/>
</dbReference>
<name>A0A177AVQ7_9BILA</name>
<dbReference type="PANTHER" id="PTHR24111:SF0">
    <property type="entry name" value="LEUCINE-RICH REPEAT-CONTAINING PROTEIN"/>
    <property type="match status" value="1"/>
</dbReference>
<dbReference type="EMBL" id="LWCA01001097">
    <property type="protein sequence ID" value="OAF65920.1"/>
    <property type="molecule type" value="Genomic_DNA"/>
</dbReference>
<keyword evidence="1" id="KW-0677">Repeat</keyword>
<comment type="caution">
    <text evidence="2">The sequence shown here is derived from an EMBL/GenBank/DDBJ whole genome shotgun (WGS) entry which is preliminary data.</text>
</comment>
<dbReference type="AlphaFoldDB" id="A0A177AVQ7"/>